<keyword evidence="3" id="KW-1003">Cell membrane</keyword>
<feature type="transmembrane region" description="Helical" evidence="7">
    <location>
        <begin position="758"/>
        <end position="777"/>
    </location>
</feature>
<dbReference type="PANTHER" id="PTHR30489">
    <property type="entry name" value="LIPOPROTEIN-RELEASING SYSTEM TRANSMEMBRANE PROTEIN LOLE"/>
    <property type="match status" value="1"/>
</dbReference>
<dbReference type="InterPro" id="IPR003838">
    <property type="entry name" value="ABC3_permease_C"/>
</dbReference>
<accession>A0ABV7AG40</accession>
<evidence type="ECO:0000256" key="7">
    <source>
        <dbReference type="SAM" id="Phobius"/>
    </source>
</evidence>
<feature type="transmembrane region" description="Helical" evidence="7">
    <location>
        <begin position="365"/>
        <end position="386"/>
    </location>
</feature>
<evidence type="ECO:0000256" key="3">
    <source>
        <dbReference type="ARBA" id="ARBA00022475"/>
    </source>
</evidence>
<evidence type="ECO:0000256" key="2">
    <source>
        <dbReference type="ARBA" id="ARBA00005236"/>
    </source>
</evidence>
<organism evidence="10 11">
    <name type="scientific">Acidimangrovimonas pyrenivorans</name>
    <dbReference type="NCBI Taxonomy" id="2030798"/>
    <lineage>
        <taxon>Bacteria</taxon>
        <taxon>Pseudomonadati</taxon>
        <taxon>Pseudomonadota</taxon>
        <taxon>Alphaproteobacteria</taxon>
        <taxon>Rhodobacterales</taxon>
        <taxon>Paracoccaceae</taxon>
        <taxon>Acidimangrovimonas</taxon>
    </lineage>
</organism>
<protein>
    <submittedName>
        <fullName evidence="10">FtsX-like permease family protein</fullName>
    </submittedName>
</protein>
<dbReference type="PANTHER" id="PTHR30489:SF0">
    <property type="entry name" value="LIPOPROTEIN-RELEASING SYSTEM TRANSMEMBRANE PROTEIN LOLE"/>
    <property type="match status" value="1"/>
</dbReference>
<evidence type="ECO:0000259" key="8">
    <source>
        <dbReference type="Pfam" id="PF02687"/>
    </source>
</evidence>
<reference evidence="11" key="1">
    <citation type="journal article" date="2019" name="Int. J. Syst. Evol. Microbiol.">
        <title>The Global Catalogue of Microorganisms (GCM) 10K type strain sequencing project: providing services to taxonomists for standard genome sequencing and annotation.</title>
        <authorList>
            <consortium name="The Broad Institute Genomics Platform"/>
            <consortium name="The Broad Institute Genome Sequencing Center for Infectious Disease"/>
            <person name="Wu L."/>
            <person name="Ma J."/>
        </authorList>
    </citation>
    <scope>NUCLEOTIDE SEQUENCE [LARGE SCALE GENOMIC DNA]</scope>
    <source>
        <strain evidence="11">KCTC 62192</strain>
    </source>
</reference>
<feature type="transmembrane region" description="Helical" evidence="7">
    <location>
        <begin position="279"/>
        <end position="307"/>
    </location>
</feature>
<evidence type="ECO:0000256" key="6">
    <source>
        <dbReference type="ARBA" id="ARBA00023136"/>
    </source>
</evidence>
<keyword evidence="11" id="KW-1185">Reference proteome</keyword>
<keyword evidence="6 7" id="KW-0472">Membrane</keyword>
<feature type="transmembrane region" description="Helical" evidence="7">
    <location>
        <begin position="453"/>
        <end position="473"/>
    </location>
</feature>
<comment type="subcellular location">
    <subcellularLocation>
        <location evidence="1">Cell membrane</location>
        <topology evidence="1">Multi-pass membrane protein</topology>
    </subcellularLocation>
</comment>
<dbReference type="Pfam" id="PF02687">
    <property type="entry name" value="FtsX"/>
    <property type="match status" value="2"/>
</dbReference>
<keyword evidence="4 7" id="KW-0812">Transmembrane</keyword>
<comment type="similarity">
    <text evidence="2">Belongs to the ABC-4 integral membrane protein family. LolC/E subfamily.</text>
</comment>
<dbReference type="Pfam" id="PF12704">
    <property type="entry name" value="MacB_PCD"/>
    <property type="match status" value="2"/>
</dbReference>
<evidence type="ECO:0000313" key="10">
    <source>
        <dbReference type="EMBL" id="MFC2967972.1"/>
    </source>
</evidence>
<dbReference type="EMBL" id="JBHRSK010000004">
    <property type="protein sequence ID" value="MFC2967972.1"/>
    <property type="molecule type" value="Genomic_DNA"/>
</dbReference>
<gene>
    <name evidence="10" type="ORF">ACFOES_07695</name>
</gene>
<sequence length="882" mass="91922">MMLSLWISKLARHRVWRLFGTVLGVALAVALVAALAGFLTASTRTMTTRAVASMPIDWQVEPVPGADPAKIRADIAKAAKVAAVRKAFYATTTGLQASTGGTVQTTGPGKVIAFGKDYLRTFPRELRLLSGTLGGPLLAQQTAANLHARPGDTVTINRPGLAPVQVTIAGVVDLPDADAFFQGVGLPKQAAPQAPPDNVVILRPAQWHRVFDPQGAVRPDSTRMQFHVRLDHPALPAQPTAAYTAVTGAAHNLEARVAGQALVANNLGARLDAVRGDGLYATVLFLFLGLPGVALAALLTFAVTASGGDRRRTDQSLLRTRGATRRQILSLAGAEALTVGAGGTLLGLALAALSARLLGLTLAGWLGAALIAAPAGLVLALGAVLWPAWRDLGGRTVSSARRAVGRAEAPLWRRFGLDLILLAGAAIAFWQSASTGYQIVLAPEGVPATAVDYKAFLAPALFWIGSALLLLRLSDLLIGGAPRGVSRLLRPAAGRLSPLVATALSRQSRRLTGGVAMAALALAFATSTAIFNTTYNGQALVDAELTNGADVTVFGTVVNPAGPHLATLAKVPGVTAAVPMMHRFAYVGADLQNIYGIRPGELTKAARLSNAYFRGASAQAILAKLKATPDGVLVSEETVKDFQLNPGDRINLRLMSGADHQYHVVPFHFIGVAREFPTAPKDSFLVANAAYIAKATAIAPAEYVLMKTSGQPARVAGRVRAALQGAPGMQVKDIGSVTHIIGSSLTSVDLSGLTRIELTFAILIAAASAGLMLALGFEDRKRAFAILTAVGAKPGQLAGFLRSEGLLIAAGGIAFGMGYGVLAAWMLVKLLTGVFDPPPETLAIPFGYLGAVVFMVVLSVAGAVRFARRRSRQGTVELLREL</sequence>
<evidence type="ECO:0000259" key="9">
    <source>
        <dbReference type="Pfam" id="PF12704"/>
    </source>
</evidence>
<feature type="transmembrane region" description="Helical" evidence="7">
    <location>
        <begin position="511"/>
        <end position="531"/>
    </location>
</feature>
<feature type="domain" description="MacB-like periplasmic core" evidence="9">
    <location>
        <begin position="19"/>
        <end position="202"/>
    </location>
</feature>
<evidence type="ECO:0000313" key="11">
    <source>
        <dbReference type="Proteomes" id="UP001595443"/>
    </source>
</evidence>
<feature type="transmembrane region" description="Helical" evidence="7">
    <location>
        <begin position="806"/>
        <end position="828"/>
    </location>
</feature>
<name>A0ABV7AG40_9RHOB</name>
<feature type="transmembrane region" description="Helical" evidence="7">
    <location>
        <begin position="328"/>
        <end position="353"/>
    </location>
</feature>
<feature type="transmembrane region" description="Helical" evidence="7">
    <location>
        <begin position="415"/>
        <end position="433"/>
    </location>
</feature>
<proteinExistence type="inferred from homology"/>
<feature type="domain" description="MacB-like periplasmic core" evidence="9">
    <location>
        <begin position="515"/>
        <end position="697"/>
    </location>
</feature>
<keyword evidence="5 7" id="KW-1133">Transmembrane helix</keyword>
<feature type="domain" description="ABC3 transporter permease C-terminal" evidence="8">
    <location>
        <begin position="293"/>
        <end position="390"/>
    </location>
</feature>
<dbReference type="Proteomes" id="UP001595443">
    <property type="component" value="Unassembled WGS sequence"/>
</dbReference>
<evidence type="ECO:0000256" key="1">
    <source>
        <dbReference type="ARBA" id="ARBA00004651"/>
    </source>
</evidence>
<dbReference type="InterPro" id="IPR025857">
    <property type="entry name" value="MacB_PCD"/>
</dbReference>
<evidence type="ECO:0000256" key="4">
    <source>
        <dbReference type="ARBA" id="ARBA00022692"/>
    </source>
</evidence>
<feature type="domain" description="ABC3 transporter permease C-terminal" evidence="8">
    <location>
        <begin position="758"/>
        <end position="869"/>
    </location>
</feature>
<dbReference type="RefSeq" id="WP_377832619.1">
    <property type="nucleotide sequence ID" value="NZ_JBHRSK010000004.1"/>
</dbReference>
<evidence type="ECO:0000256" key="5">
    <source>
        <dbReference type="ARBA" id="ARBA00022989"/>
    </source>
</evidence>
<feature type="transmembrane region" description="Helical" evidence="7">
    <location>
        <begin position="848"/>
        <end position="867"/>
    </location>
</feature>
<dbReference type="InterPro" id="IPR051447">
    <property type="entry name" value="Lipoprotein-release_system"/>
</dbReference>
<comment type="caution">
    <text evidence="10">The sequence shown here is derived from an EMBL/GenBank/DDBJ whole genome shotgun (WGS) entry which is preliminary data.</text>
</comment>